<dbReference type="AlphaFoldDB" id="X1AMA4"/>
<proteinExistence type="predicted"/>
<name>X1AMA4_9ZZZZ</name>
<dbReference type="InterPro" id="IPR041496">
    <property type="entry name" value="YitH/HolE_GNAT"/>
</dbReference>
<dbReference type="Gene3D" id="3.40.630.90">
    <property type="match status" value="1"/>
</dbReference>
<sequence>YDLPNKSLTVQKINKGINRTDILPNWASLIDKNTIGFDRSEFLQQKINHGSILITVGKEGFALISDSILGPIISKNIDTTISLMNEGIRLGANHIIVPKHSQFPSKIFDLVNLTERNSESNLKMVYGKEVKQKLDQFYALGNYAKG</sequence>
<reference evidence="2" key="1">
    <citation type="journal article" date="2014" name="Front. Microbiol.">
        <title>High frequency of phylogenetically diverse reductive dehalogenase-homologous genes in deep subseafloor sedimentary metagenomes.</title>
        <authorList>
            <person name="Kawai M."/>
            <person name="Futagami T."/>
            <person name="Toyoda A."/>
            <person name="Takaki Y."/>
            <person name="Nishi S."/>
            <person name="Hori S."/>
            <person name="Arai W."/>
            <person name="Tsubouchi T."/>
            <person name="Morono Y."/>
            <person name="Uchiyama I."/>
            <person name="Ito T."/>
            <person name="Fujiyama A."/>
            <person name="Inagaki F."/>
            <person name="Takami H."/>
        </authorList>
    </citation>
    <scope>NUCLEOTIDE SEQUENCE</scope>
    <source>
        <strain evidence="2">Expedition CK06-06</strain>
    </source>
</reference>
<dbReference type="Pfam" id="PF18014">
    <property type="entry name" value="Acetyltransf_18"/>
    <property type="match status" value="1"/>
</dbReference>
<protein>
    <recommendedName>
        <fullName evidence="1">YitH/HolE acetyltransferase (GNAT) domain-containing protein</fullName>
    </recommendedName>
</protein>
<organism evidence="2">
    <name type="scientific">marine sediment metagenome</name>
    <dbReference type="NCBI Taxonomy" id="412755"/>
    <lineage>
        <taxon>unclassified sequences</taxon>
        <taxon>metagenomes</taxon>
        <taxon>ecological metagenomes</taxon>
    </lineage>
</organism>
<dbReference type="EMBL" id="BART01003757">
    <property type="protein sequence ID" value="GAG61031.1"/>
    <property type="molecule type" value="Genomic_DNA"/>
</dbReference>
<accession>X1AMA4</accession>
<evidence type="ECO:0000313" key="2">
    <source>
        <dbReference type="EMBL" id="GAG61031.1"/>
    </source>
</evidence>
<comment type="caution">
    <text evidence="2">The sequence shown here is derived from an EMBL/GenBank/DDBJ whole genome shotgun (WGS) entry which is preliminary data.</text>
</comment>
<feature type="domain" description="YitH/HolE acetyltransferase (GNAT)" evidence="1">
    <location>
        <begin position="30"/>
        <end position="139"/>
    </location>
</feature>
<evidence type="ECO:0000259" key="1">
    <source>
        <dbReference type="Pfam" id="PF18014"/>
    </source>
</evidence>
<feature type="non-terminal residue" evidence="2">
    <location>
        <position position="1"/>
    </location>
</feature>
<gene>
    <name evidence="2" type="ORF">S01H4_10040</name>
</gene>